<reference evidence="1" key="1">
    <citation type="submission" date="2021-05" db="EMBL/GenBank/DDBJ databases">
        <authorList>
            <person name="Alioto T."/>
            <person name="Alioto T."/>
            <person name="Gomez Garrido J."/>
        </authorList>
    </citation>
    <scope>NUCLEOTIDE SEQUENCE</scope>
</reference>
<dbReference type="EMBL" id="HBUE01045703">
    <property type="protein sequence ID" value="CAG6462572.1"/>
    <property type="molecule type" value="Transcribed_RNA"/>
</dbReference>
<protein>
    <submittedName>
        <fullName evidence="1">(northern house mosquito) hypothetical protein</fullName>
    </submittedName>
</protein>
<accession>A0A8D8ASU8</accession>
<evidence type="ECO:0000313" key="1">
    <source>
        <dbReference type="EMBL" id="CAG6462572.1"/>
    </source>
</evidence>
<name>A0A8D8ASU8_CULPI</name>
<organism evidence="1">
    <name type="scientific">Culex pipiens</name>
    <name type="common">House mosquito</name>
    <dbReference type="NCBI Taxonomy" id="7175"/>
    <lineage>
        <taxon>Eukaryota</taxon>
        <taxon>Metazoa</taxon>
        <taxon>Ecdysozoa</taxon>
        <taxon>Arthropoda</taxon>
        <taxon>Hexapoda</taxon>
        <taxon>Insecta</taxon>
        <taxon>Pterygota</taxon>
        <taxon>Neoptera</taxon>
        <taxon>Endopterygota</taxon>
        <taxon>Diptera</taxon>
        <taxon>Nematocera</taxon>
        <taxon>Culicoidea</taxon>
        <taxon>Culicidae</taxon>
        <taxon>Culicinae</taxon>
        <taxon>Culicini</taxon>
        <taxon>Culex</taxon>
        <taxon>Culex</taxon>
    </lineage>
</organism>
<dbReference type="EMBL" id="HBUE01045702">
    <property type="protein sequence ID" value="CAG6462571.1"/>
    <property type="molecule type" value="Transcribed_RNA"/>
</dbReference>
<proteinExistence type="predicted"/>
<dbReference type="AlphaFoldDB" id="A0A8D8ASU8"/>
<sequence length="101" mass="11348">MINSGNFRVPKSYISDLLSKIVHNRVAYHWPSPCGIKQVLYIRPDVSFNFRGVHIVQWDVGGPLLLRRVFLSLLRHGGTYLRPVRVQQPKSGKGNGPGING</sequence>